<dbReference type="Proteomes" id="UP000011086">
    <property type="component" value="Unassembled WGS sequence"/>
</dbReference>
<dbReference type="EMBL" id="JH793086">
    <property type="protein sequence ID" value="ELQ35341.1"/>
    <property type="molecule type" value="Genomic_DNA"/>
</dbReference>
<evidence type="ECO:0000313" key="1">
    <source>
        <dbReference type="EMBL" id="ELQ35341.1"/>
    </source>
</evidence>
<dbReference type="AlphaFoldDB" id="A0AA97PHZ6"/>
<name>A0AA97PHZ6_PYRO3</name>
<accession>A0AA97PHZ6</accession>
<protein>
    <submittedName>
        <fullName evidence="1">Uncharacterized protein</fullName>
    </submittedName>
</protein>
<proteinExistence type="predicted"/>
<sequence>MAERFGVDKAITLASLRPGSRVPSAELCNGTFTAFSLDQPVYGVRPPTPFSQLDWGGP</sequence>
<reference evidence="1" key="1">
    <citation type="journal article" date="2012" name="PLoS Genet.">
        <title>Comparative analysis of the genomes of two field isolates of the rice blast fungus Magnaporthe oryzae.</title>
        <authorList>
            <person name="Xue M."/>
            <person name="Yang J."/>
            <person name="Li Z."/>
            <person name="Hu S."/>
            <person name="Yao N."/>
            <person name="Dean R.A."/>
            <person name="Zhao W."/>
            <person name="Shen M."/>
            <person name="Zhang H."/>
            <person name="Li C."/>
            <person name="Liu L."/>
            <person name="Cao L."/>
            <person name="Xu X."/>
            <person name="Xing Y."/>
            <person name="Hsiang T."/>
            <person name="Zhang Z."/>
            <person name="Xu J.R."/>
            <person name="Peng Y.L."/>
        </authorList>
    </citation>
    <scope>NUCLEOTIDE SEQUENCE</scope>
    <source>
        <strain evidence="1">Y34</strain>
    </source>
</reference>
<gene>
    <name evidence="1" type="ORF">OOU_Y34scaffold00712g14</name>
</gene>
<organism evidence="1">
    <name type="scientific">Pyricularia oryzae (strain Y34)</name>
    <name type="common">Rice blast fungus</name>
    <name type="synonym">Magnaporthe oryzae</name>
    <dbReference type="NCBI Taxonomy" id="1143189"/>
    <lineage>
        <taxon>Eukaryota</taxon>
        <taxon>Fungi</taxon>
        <taxon>Dikarya</taxon>
        <taxon>Ascomycota</taxon>
        <taxon>Pezizomycotina</taxon>
        <taxon>Sordariomycetes</taxon>
        <taxon>Sordariomycetidae</taxon>
        <taxon>Magnaporthales</taxon>
        <taxon>Pyriculariaceae</taxon>
        <taxon>Pyricularia</taxon>
    </lineage>
</organism>